<feature type="transmembrane region" description="Helical" evidence="5">
    <location>
        <begin position="90"/>
        <end position="109"/>
    </location>
</feature>
<evidence type="ECO:0000259" key="6">
    <source>
        <dbReference type="PROSITE" id="PS50850"/>
    </source>
</evidence>
<keyword evidence="2 5" id="KW-0812">Transmembrane</keyword>
<feature type="transmembrane region" description="Helical" evidence="5">
    <location>
        <begin position="115"/>
        <end position="133"/>
    </location>
</feature>
<dbReference type="CDD" id="cd17321">
    <property type="entry name" value="MFS_MMR_MDR_like"/>
    <property type="match status" value="1"/>
</dbReference>
<dbReference type="InterPro" id="IPR036259">
    <property type="entry name" value="MFS_trans_sf"/>
</dbReference>
<dbReference type="PANTHER" id="PTHR42718">
    <property type="entry name" value="MAJOR FACILITATOR SUPERFAMILY MULTIDRUG TRANSPORTER MFSC"/>
    <property type="match status" value="1"/>
</dbReference>
<evidence type="ECO:0000256" key="1">
    <source>
        <dbReference type="ARBA" id="ARBA00004651"/>
    </source>
</evidence>
<dbReference type="InterPro" id="IPR011701">
    <property type="entry name" value="MFS"/>
</dbReference>
<feature type="transmembrane region" description="Helical" evidence="5">
    <location>
        <begin position="183"/>
        <end position="203"/>
    </location>
</feature>
<keyword evidence="8" id="KW-1185">Reference proteome</keyword>
<accession>A0A7W9IMS0</accession>
<organism evidence="7 8">
    <name type="scientific">Streptosporangium becharense</name>
    <dbReference type="NCBI Taxonomy" id="1816182"/>
    <lineage>
        <taxon>Bacteria</taxon>
        <taxon>Bacillati</taxon>
        <taxon>Actinomycetota</taxon>
        <taxon>Actinomycetes</taxon>
        <taxon>Streptosporangiales</taxon>
        <taxon>Streptosporangiaceae</taxon>
        <taxon>Streptosporangium</taxon>
    </lineage>
</organism>
<gene>
    <name evidence="7" type="ORF">F4562_006253</name>
</gene>
<feature type="transmembrane region" description="Helical" evidence="5">
    <location>
        <begin position="452"/>
        <end position="473"/>
    </location>
</feature>
<feature type="transmembrane region" description="Helical" evidence="5">
    <location>
        <begin position="215"/>
        <end position="234"/>
    </location>
</feature>
<name>A0A7W9IMS0_9ACTN</name>
<feature type="transmembrane region" description="Helical" evidence="5">
    <location>
        <begin position="240"/>
        <end position="261"/>
    </location>
</feature>
<comment type="caution">
    <text evidence="7">The sequence shown here is derived from an EMBL/GenBank/DDBJ whole genome shotgun (WGS) entry which is preliminary data.</text>
</comment>
<evidence type="ECO:0000256" key="4">
    <source>
        <dbReference type="ARBA" id="ARBA00023136"/>
    </source>
</evidence>
<keyword evidence="4 5" id="KW-0472">Membrane</keyword>
<evidence type="ECO:0000313" key="8">
    <source>
        <dbReference type="Proteomes" id="UP000540685"/>
    </source>
</evidence>
<feature type="transmembrane region" description="Helical" evidence="5">
    <location>
        <begin position="145"/>
        <end position="171"/>
    </location>
</feature>
<feature type="transmembrane region" description="Helical" evidence="5">
    <location>
        <begin position="425"/>
        <end position="446"/>
    </location>
</feature>
<dbReference type="Gene3D" id="1.20.1250.20">
    <property type="entry name" value="MFS general substrate transporter like domains"/>
    <property type="match status" value="1"/>
</dbReference>
<dbReference type="RefSeq" id="WP_184540200.1">
    <property type="nucleotide sequence ID" value="NZ_JACHMP010000001.1"/>
</dbReference>
<comment type="subcellular location">
    <subcellularLocation>
        <location evidence="1">Cell membrane</location>
        <topology evidence="1">Multi-pass membrane protein</topology>
    </subcellularLocation>
</comment>
<feature type="transmembrane region" description="Helical" evidence="5">
    <location>
        <begin position="59"/>
        <end position="78"/>
    </location>
</feature>
<evidence type="ECO:0000313" key="7">
    <source>
        <dbReference type="EMBL" id="MBB5823191.1"/>
    </source>
</evidence>
<dbReference type="Gene3D" id="1.20.1720.10">
    <property type="entry name" value="Multidrug resistance protein D"/>
    <property type="match status" value="1"/>
</dbReference>
<feature type="transmembrane region" description="Helical" evidence="5">
    <location>
        <begin position="282"/>
        <end position="304"/>
    </location>
</feature>
<evidence type="ECO:0000256" key="2">
    <source>
        <dbReference type="ARBA" id="ARBA00022692"/>
    </source>
</evidence>
<feature type="transmembrane region" description="Helical" evidence="5">
    <location>
        <begin position="22"/>
        <end position="47"/>
    </location>
</feature>
<dbReference type="Pfam" id="PF07690">
    <property type="entry name" value="MFS_1"/>
    <property type="match status" value="1"/>
</dbReference>
<keyword evidence="3 5" id="KW-1133">Transmembrane helix</keyword>
<dbReference type="EMBL" id="JACHMP010000001">
    <property type="protein sequence ID" value="MBB5823191.1"/>
    <property type="molecule type" value="Genomic_DNA"/>
</dbReference>
<feature type="domain" description="Major facilitator superfamily (MFS) profile" evidence="6">
    <location>
        <begin position="24"/>
        <end position="474"/>
    </location>
</feature>
<dbReference type="GO" id="GO:0005886">
    <property type="term" value="C:plasma membrane"/>
    <property type="evidence" value="ECO:0007669"/>
    <property type="project" value="UniProtKB-SubCell"/>
</dbReference>
<evidence type="ECO:0000256" key="3">
    <source>
        <dbReference type="ARBA" id="ARBA00022989"/>
    </source>
</evidence>
<evidence type="ECO:0000256" key="5">
    <source>
        <dbReference type="SAM" id="Phobius"/>
    </source>
</evidence>
<dbReference type="SUPFAM" id="SSF103473">
    <property type="entry name" value="MFS general substrate transporter"/>
    <property type="match status" value="1"/>
</dbReference>
<proteinExistence type="predicted"/>
<feature type="transmembrane region" description="Helical" evidence="5">
    <location>
        <begin position="350"/>
        <end position="372"/>
    </location>
</feature>
<sequence>MAHDKNATSPGAQPGAPHRWRWAALFVILAAQVMDLLDALIATIASPVIQTDLGGSSSLIQWIGAGYTLALGVGLITGGRLGDIYGHRRMFQLGLAGFTLASLLCGLASSPEMLVAARVLQGLAGALVIPQGLSMIKQMFPPQELGAAFGAFGPVIALSSVGGPILAGWLIQADLFGTGWRMIFLINLPVGVLALAGAFRFLPRQTERTASNLDIPGMLLVSAALFMLIFPLVQGRELGWPLWTFASMIGSLAVFTAFWRYEIARQRAGRDPLVIPGLFRKRAFSGGLVSGLAFFTGTVGYSLVFSMYAQFGLGYSPLKTGMSFLAQAIGTVIGFGLVNAGLNARLGRKLIHLGAVIIMLGVAGVGLTAYLAGRGVTPWQLTPGLVLTGIGVGLLMAPFFDIILAGVEVHEIGSASGALTATQQIGGAFGIAALGTIFFGLTGGGWAPLSAFLVAISVTLVGLVATFFLAFLLPRSAREQQDWQGQGQTQPA</sequence>
<feature type="transmembrane region" description="Helical" evidence="5">
    <location>
        <begin position="384"/>
        <end position="404"/>
    </location>
</feature>
<protein>
    <submittedName>
        <fullName evidence="7">EmrB/QacA subfamily drug resistance transporter</fullName>
    </submittedName>
</protein>
<dbReference type="PROSITE" id="PS50850">
    <property type="entry name" value="MFS"/>
    <property type="match status" value="1"/>
</dbReference>
<dbReference type="Proteomes" id="UP000540685">
    <property type="component" value="Unassembled WGS sequence"/>
</dbReference>
<dbReference type="InterPro" id="IPR020846">
    <property type="entry name" value="MFS_dom"/>
</dbReference>
<dbReference type="GO" id="GO:0022857">
    <property type="term" value="F:transmembrane transporter activity"/>
    <property type="evidence" value="ECO:0007669"/>
    <property type="project" value="InterPro"/>
</dbReference>
<reference evidence="7 8" key="1">
    <citation type="submission" date="2020-08" db="EMBL/GenBank/DDBJ databases">
        <title>Sequencing the genomes of 1000 actinobacteria strains.</title>
        <authorList>
            <person name="Klenk H.-P."/>
        </authorList>
    </citation>
    <scope>NUCLEOTIDE SEQUENCE [LARGE SCALE GENOMIC DNA]</scope>
    <source>
        <strain evidence="7 8">DSM 46887</strain>
    </source>
</reference>
<feature type="transmembrane region" description="Helical" evidence="5">
    <location>
        <begin position="324"/>
        <end position="343"/>
    </location>
</feature>
<dbReference type="PANTHER" id="PTHR42718:SF39">
    <property type="entry name" value="ACTINORHODIN TRANSPORTER-RELATED"/>
    <property type="match status" value="1"/>
</dbReference>
<dbReference type="AlphaFoldDB" id="A0A7W9IMS0"/>